<keyword evidence="1" id="KW-1133">Transmembrane helix</keyword>
<evidence type="ECO:0000256" key="1">
    <source>
        <dbReference type="SAM" id="Phobius"/>
    </source>
</evidence>
<name>A0A496PHA8_9MICC</name>
<evidence type="ECO:0000313" key="2">
    <source>
        <dbReference type="EMBL" id="RKW69871.1"/>
    </source>
</evidence>
<keyword evidence="3" id="KW-1185">Reference proteome</keyword>
<feature type="transmembrane region" description="Helical" evidence="1">
    <location>
        <begin position="61"/>
        <end position="80"/>
    </location>
</feature>
<dbReference type="EMBL" id="QQXL01000006">
    <property type="protein sequence ID" value="RKW69871.1"/>
    <property type="molecule type" value="Genomic_DNA"/>
</dbReference>
<proteinExistence type="predicted"/>
<sequence>MMELSDAASGAHAAEPAKPTDARAVAPAGWRRAAVVLLCLALAGSVLGFFGLLLVVGQLVIPGWVVGGVLLLAALILLVVDGVKRRGPSRAEGGSGRSRLPWTVKALAVLVVAASGFGAASDIGGVRYHVLSPAGGDGCRVVVREASFLFSGSGSAYAVGPSGLGWKASSWTADDGYQLVAGGDYELTWGPDGGLLTFRDTSDPVWPSLHEVGC</sequence>
<protein>
    <submittedName>
        <fullName evidence="2">Uncharacterized protein</fullName>
    </submittedName>
</protein>
<accession>A0A496PHA8</accession>
<organism evidence="2 3">
    <name type="scientific">Galactobacter caseinivorans</name>
    <dbReference type="NCBI Taxonomy" id="2676123"/>
    <lineage>
        <taxon>Bacteria</taxon>
        <taxon>Bacillati</taxon>
        <taxon>Actinomycetota</taxon>
        <taxon>Actinomycetes</taxon>
        <taxon>Micrococcales</taxon>
        <taxon>Micrococcaceae</taxon>
        <taxon>Galactobacter</taxon>
    </lineage>
</organism>
<reference evidence="2 3" key="1">
    <citation type="submission" date="2018-07" db="EMBL/GenBank/DDBJ databases">
        <title>Arthrobacter sp. nov., isolated from raw cow's milk with high bacterial count.</title>
        <authorList>
            <person name="Hahne J."/>
            <person name="Isele D."/>
            <person name="Lipski A."/>
        </authorList>
    </citation>
    <scope>NUCLEOTIDE SEQUENCE [LARGE SCALE GENOMIC DNA]</scope>
    <source>
        <strain evidence="2 3">JZ R-183</strain>
    </source>
</reference>
<feature type="transmembrane region" description="Helical" evidence="1">
    <location>
        <begin position="33"/>
        <end position="55"/>
    </location>
</feature>
<dbReference type="Proteomes" id="UP000273119">
    <property type="component" value="Unassembled WGS sequence"/>
</dbReference>
<comment type="caution">
    <text evidence="2">The sequence shown here is derived from an EMBL/GenBank/DDBJ whole genome shotgun (WGS) entry which is preliminary data.</text>
</comment>
<evidence type="ECO:0000313" key="3">
    <source>
        <dbReference type="Proteomes" id="UP000273119"/>
    </source>
</evidence>
<keyword evidence="1" id="KW-0812">Transmembrane</keyword>
<dbReference type="AlphaFoldDB" id="A0A496PHA8"/>
<keyword evidence="1" id="KW-0472">Membrane</keyword>
<gene>
    <name evidence="2" type="ORF">DWQ67_10360</name>
</gene>